<proteinExistence type="predicted"/>
<reference evidence="2 3" key="1">
    <citation type="submission" date="2020-10" db="EMBL/GenBank/DDBJ databases">
        <title>Phylogeny of dyella-like bacteria.</title>
        <authorList>
            <person name="Fu J."/>
        </authorList>
    </citation>
    <scope>NUCLEOTIDE SEQUENCE [LARGE SCALE GENOMIC DNA]</scope>
    <source>
        <strain evidence="2 3">DHOB09</strain>
    </source>
</reference>
<protein>
    <submittedName>
        <fullName evidence="2">Uncharacterized protein</fullName>
    </submittedName>
</protein>
<evidence type="ECO:0000256" key="1">
    <source>
        <dbReference type="SAM" id="SignalP"/>
    </source>
</evidence>
<feature type="chain" id="PRO_5045737366" evidence="1">
    <location>
        <begin position="32"/>
        <end position="101"/>
    </location>
</feature>
<keyword evidence="1" id="KW-0732">Signal</keyword>
<dbReference type="RefSeq" id="WP_188798332.1">
    <property type="nucleotide sequence ID" value="NZ_BMIZ01000001.1"/>
</dbReference>
<sequence>MKNSAKNAGLSGVAALTLVLVGAASSANASAAPTNNLQFNDLQASTSLSAAMNSINKSASKISPNTCDEDHNWLGGDHRHGCEPPALASAGKIAKSDQFDV</sequence>
<gene>
    <name evidence="2" type="ORF">ISN74_05995</name>
</gene>
<feature type="signal peptide" evidence="1">
    <location>
        <begin position="1"/>
        <end position="31"/>
    </location>
</feature>
<name>A0ABX7GY53_9GAMM</name>
<dbReference type="EMBL" id="CP064030">
    <property type="protein sequence ID" value="QRN54901.1"/>
    <property type="molecule type" value="Genomic_DNA"/>
</dbReference>
<organism evidence="2 3">
    <name type="scientific">Dyella caseinilytica</name>
    <dbReference type="NCBI Taxonomy" id="1849581"/>
    <lineage>
        <taxon>Bacteria</taxon>
        <taxon>Pseudomonadati</taxon>
        <taxon>Pseudomonadota</taxon>
        <taxon>Gammaproteobacteria</taxon>
        <taxon>Lysobacterales</taxon>
        <taxon>Rhodanobacteraceae</taxon>
        <taxon>Dyella</taxon>
    </lineage>
</organism>
<evidence type="ECO:0000313" key="3">
    <source>
        <dbReference type="Proteomes" id="UP000663181"/>
    </source>
</evidence>
<evidence type="ECO:0000313" key="2">
    <source>
        <dbReference type="EMBL" id="QRN54901.1"/>
    </source>
</evidence>
<keyword evidence="3" id="KW-1185">Reference proteome</keyword>
<accession>A0ABX7GY53</accession>
<dbReference type="Proteomes" id="UP000663181">
    <property type="component" value="Chromosome"/>
</dbReference>